<evidence type="ECO:0008006" key="4">
    <source>
        <dbReference type="Google" id="ProtNLM"/>
    </source>
</evidence>
<feature type="signal peptide" evidence="1">
    <location>
        <begin position="1"/>
        <end position="20"/>
    </location>
</feature>
<organism evidence="2 3">
    <name type="scientific">Brevundimonas bullata</name>
    <dbReference type="NCBI Taxonomy" id="13160"/>
    <lineage>
        <taxon>Bacteria</taxon>
        <taxon>Pseudomonadati</taxon>
        <taxon>Pseudomonadota</taxon>
        <taxon>Alphaproteobacteria</taxon>
        <taxon>Caulobacterales</taxon>
        <taxon>Caulobacteraceae</taxon>
        <taxon>Brevundimonas</taxon>
    </lineage>
</organism>
<dbReference type="EMBL" id="JACHKY010000001">
    <property type="protein sequence ID" value="MBB4796913.1"/>
    <property type="molecule type" value="Genomic_DNA"/>
</dbReference>
<dbReference type="Proteomes" id="UP000539957">
    <property type="component" value="Unassembled WGS sequence"/>
</dbReference>
<proteinExistence type="predicted"/>
<keyword evidence="3" id="KW-1185">Reference proteome</keyword>
<dbReference type="AlphaFoldDB" id="A0A7W7IM68"/>
<evidence type="ECO:0000313" key="3">
    <source>
        <dbReference type="Proteomes" id="UP000539957"/>
    </source>
</evidence>
<protein>
    <recommendedName>
        <fullName evidence="4">DNA breaking-rejoining protein</fullName>
    </recommendedName>
</protein>
<sequence>MLKTFASFAMALALTSPAAAQDHSRTERVQFARGASSATLHGNLHGYDTVDYVLGARRGQTLNVRLQPTNASAYFNVTRQGADEALFIGSTSGNQFSGQLPANGDYVVRVYLMRNAARRDEHANYTLTIGVR</sequence>
<comment type="caution">
    <text evidence="2">The sequence shown here is derived from an EMBL/GenBank/DDBJ whole genome shotgun (WGS) entry which is preliminary data.</text>
</comment>
<reference evidence="2 3" key="1">
    <citation type="submission" date="2020-08" db="EMBL/GenBank/DDBJ databases">
        <title>Functional genomics of gut bacteria from endangered species of beetles.</title>
        <authorList>
            <person name="Carlos-Shanley C."/>
        </authorList>
    </citation>
    <scope>NUCLEOTIDE SEQUENCE [LARGE SCALE GENOMIC DNA]</scope>
    <source>
        <strain evidence="2 3">S00123</strain>
    </source>
</reference>
<dbReference type="RefSeq" id="WP_184266956.1">
    <property type="nucleotide sequence ID" value="NZ_JACHKY010000001.1"/>
</dbReference>
<dbReference type="Gene3D" id="2.60.120.380">
    <property type="match status" value="1"/>
</dbReference>
<evidence type="ECO:0000256" key="1">
    <source>
        <dbReference type="SAM" id="SignalP"/>
    </source>
</evidence>
<accession>A0A7W7IM68</accession>
<name>A0A7W7IM68_9CAUL</name>
<feature type="chain" id="PRO_5031328581" description="DNA breaking-rejoining protein" evidence="1">
    <location>
        <begin position="21"/>
        <end position="132"/>
    </location>
</feature>
<keyword evidence="1" id="KW-0732">Signal</keyword>
<gene>
    <name evidence="2" type="ORF">HNP32_000627</name>
</gene>
<evidence type="ECO:0000313" key="2">
    <source>
        <dbReference type="EMBL" id="MBB4796913.1"/>
    </source>
</evidence>